<evidence type="ECO:0000259" key="8">
    <source>
        <dbReference type="Pfam" id="PF00728"/>
    </source>
</evidence>
<dbReference type="EC" id="3.2.1.52" evidence="3"/>
<dbReference type="InterPro" id="IPR015883">
    <property type="entry name" value="Glyco_hydro_20_cat"/>
</dbReference>
<evidence type="ECO:0000256" key="5">
    <source>
        <dbReference type="ARBA" id="ARBA00023295"/>
    </source>
</evidence>
<feature type="domain" description="Beta-hexosaminidase bacterial type N-terminal" evidence="9">
    <location>
        <begin position="41"/>
        <end position="171"/>
    </location>
</feature>
<sequence length="536" mass="60728">MNKNRKNRIIKSLSVFLIGIVLCSCQDAVKNYPKTDLTASHLIPKPLTINATNSSFVLTENSSIQTSNIEEFKNVGFILAEKIKDKTGLNLAVNTSESTKKGVISINKVLDASFSNQEGYELIISEDLIIVNALTAEGAFRAVQTIRQLIPYTTFNSEENEWIVATGTILDEPNFEYRGAMLDVSRHFFDIKVIKKYIDAIAYYKMNYLHLHLSDDQGWRIEIKSWPKLTEIGGNTQVGGGKGGFYTQNEYTEIVDYAAKNYITIVPEIDMPGHTHAAYTAYPQLNGTKNKKLSSESTTEERIANLYTGTEVGFSTFDTRNEEVYSFIDDVIGEIVQLTPGPYIHMGGDESLSTEHKDYEYFVERVEKIIHKHNKILIGWDEVATTNIESSSVAQFWASEENAQKASEKGMKVILSPAKKIYLDMKYDSISKLGLNWAAFVPVDSAYNWTPETYVKGLSKDHILGIEAPLWSETISTIEDIEYLAFPRLVGVSELGWSVQQNRNWDNYKIRLANQTPYFNKMNIKYYPSKLIDWVQ</sequence>
<keyword evidence="7" id="KW-0732">Signal</keyword>
<organism evidence="10 11">
    <name type="scientific">Lutibacter agarilyticus</name>
    <dbReference type="NCBI Taxonomy" id="1109740"/>
    <lineage>
        <taxon>Bacteria</taxon>
        <taxon>Pseudomonadati</taxon>
        <taxon>Bacteroidota</taxon>
        <taxon>Flavobacteriia</taxon>
        <taxon>Flavobacteriales</taxon>
        <taxon>Flavobacteriaceae</taxon>
        <taxon>Lutibacter</taxon>
    </lineage>
</organism>
<keyword evidence="4" id="KW-0378">Hydrolase</keyword>
<feature type="chain" id="PRO_5012082503" description="beta-N-acetylhexosaminidase" evidence="7">
    <location>
        <begin position="28"/>
        <end position="536"/>
    </location>
</feature>
<proteinExistence type="inferred from homology"/>
<evidence type="ECO:0000313" key="11">
    <source>
        <dbReference type="Proteomes" id="UP000198384"/>
    </source>
</evidence>
<evidence type="ECO:0000256" key="2">
    <source>
        <dbReference type="ARBA" id="ARBA00006285"/>
    </source>
</evidence>
<dbReference type="RefSeq" id="WP_089380763.1">
    <property type="nucleotide sequence ID" value="NZ_FZNT01000003.1"/>
</dbReference>
<dbReference type="InterPro" id="IPR015882">
    <property type="entry name" value="HEX_bac_N"/>
</dbReference>
<evidence type="ECO:0000256" key="6">
    <source>
        <dbReference type="PIRSR" id="PIRSR625705-1"/>
    </source>
</evidence>
<dbReference type="Pfam" id="PF02838">
    <property type="entry name" value="Glyco_hydro_20b"/>
    <property type="match status" value="1"/>
</dbReference>
<dbReference type="PROSITE" id="PS51257">
    <property type="entry name" value="PROKAR_LIPOPROTEIN"/>
    <property type="match status" value="1"/>
</dbReference>
<dbReference type="EMBL" id="FZNT01000003">
    <property type="protein sequence ID" value="SNR44276.1"/>
    <property type="molecule type" value="Genomic_DNA"/>
</dbReference>
<dbReference type="GO" id="GO:0016020">
    <property type="term" value="C:membrane"/>
    <property type="evidence" value="ECO:0007669"/>
    <property type="project" value="TreeGrafter"/>
</dbReference>
<dbReference type="CDD" id="cd06568">
    <property type="entry name" value="GH20_SpHex_like"/>
    <property type="match status" value="1"/>
</dbReference>
<dbReference type="Gene3D" id="3.20.20.80">
    <property type="entry name" value="Glycosidases"/>
    <property type="match status" value="1"/>
</dbReference>
<dbReference type="GO" id="GO:0030203">
    <property type="term" value="P:glycosaminoglycan metabolic process"/>
    <property type="evidence" value="ECO:0007669"/>
    <property type="project" value="TreeGrafter"/>
</dbReference>
<comment type="similarity">
    <text evidence="2">Belongs to the glycosyl hydrolase 20 family.</text>
</comment>
<name>A0A238WCH0_9FLAO</name>
<dbReference type="Pfam" id="PF00728">
    <property type="entry name" value="Glyco_hydro_20"/>
    <property type="match status" value="1"/>
</dbReference>
<reference evidence="10 11" key="1">
    <citation type="submission" date="2017-06" db="EMBL/GenBank/DDBJ databases">
        <authorList>
            <person name="Kim H.J."/>
            <person name="Triplett B.A."/>
        </authorList>
    </citation>
    <scope>NUCLEOTIDE SEQUENCE [LARGE SCALE GENOMIC DNA]</scope>
    <source>
        <strain evidence="10 11">DSM 29150</strain>
    </source>
</reference>
<evidence type="ECO:0000256" key="3">
    <source>
        <dbReference type="ARBA" id="ARBA00012663"/>
    </source>
</evidence>
<dbReference type="Proteomes" id="UP000198384">
    <property type="component" value="Unassembled WGS sequence"/>
</dbReference>
<comment type="catalytic activity">
    <reaction evidence="1">
        <text>Hydrolysis of terminal non-reducing N-acetyl-D-hexosamine residues in N-acetyl-beta-D-hexosaminides.</text>
        <dbReference type="EC" id="3.2.1.52"/>
    </reaction>
</comment>
<feature type="active site" description="Proton donor" evidence="6">
    <location>
        <position position="350"/>
    </location>
</feature>
<evidence type="ECO:0000256" key="1">
    <source>
        <dbReference type="ARBA" id="ARBA00001231"/>
    </source>
</evidence>
<dbReference type="Gene3D" id="3.30.379.10">
    <property type="entry name" value="Chitobiase/beta-hexosaminidase domain 2-like"/>
    <property type="match status" value="1"/>
</dbReference>
<feature type="domain" description="Glycoside hydrolase family 20 catalytic" evidence="8">
    <location>
        <begin position="175"/>
        <end position="498"/>
    </location>
</feature>
<dbReference type="GO" id="GO:0005975">
    <property type="term" value="P:carbohydrate metabolic process"/>
    <property type="evidence" value="ECO:0007669"/>
    <property type="project" value="InterPro"/>
</dbReference>
<evidence type="ECO:0000256" key="7">
    <source>
        <dbReference type="SAM" id="SignalP"/>
    </source>
</evidence>
<dbReference type="SUPFAM" id="SSF55545">
    <property type="entry name" value="beta-N-acetylhexosaminidase-like domain"/>
    <property type="match status" value="1"/>
</dbReference>
<dbReference type="SUPFAM" id="SSF51445">
    <property type="entry name" value="(Trans)glycosidases"/>
    <property type="match status" value="1"/>
</dbReference>
<protein>
    <recommendedName>
        <fullName evidence="3">beta-N-acetylhexosaminidase</fullName>
        <ecNumber evidence="3">3.2.1.52</ecNumber>
    </recommendedName>
</protein>
<evidence type="ECO:0000256" key="4">
    <source>
        <dbReference type="ARBA" id="ARBA00022801"/>
    </source>
</evidence>
<dbReference type="InterPro" id="IPR029018">
    <property type="entry name" value="Hex-like_dom2"/>
</dbReference>
<evidence type="ECO:0000313" key="10">
    <source>
        <dbReference type="EMBL" id="SNR44276.1"/>
    </source>
</evidence>
<accession>A0A238WCH0</accession>
<dbReference type="OrthoDB" id="9763537at2"/>
<dbReference type="InterPro" id="IPR025705">
    <property type="entry name" value="Beta_hexosaminidase_sua/sub"/>
</dbReference>
<dbReference type="InterPro" id="IPR017853">
    <property type="entry name" value="GH"/>
</dbReference>
<dbReference type="PANTHER" id="PTHR22600">
    <property type="entry name" value="BETA-HEXOSAMINIDASE"/>
    <property type="match status" value="1"/>
</dbReference>
<keyword evidence="5" id="KW-0326">Glycosidase</keyword>
<gene>
    <name evidence="10" type="ORF">SAMN06265371_10383</name>
</gene>
<feature type="signal peptide" evidence="7">
    <location>
        <begin position="1"/>
        <end position="27"/>
    </location>
</feature>
<dbReference type="PIRSF" id="PIRSF001093">
    <property type="entry name" value="B-hxosamndse_ab_euk"/>
    <property type="match status" value="1"/>
</dbReference>
<keyword evidence="11" id="KW-1185">Reference proteome</keyword>
<dbReference type="GO" id="GO:0004563">
    <property type="term" value="F:beta-N-acetylhexosaminidase activity"/>
    <property type="evidence" value="ECO:0007669"/>
    <property type="project" value="UniProtKB-EC"/>
</dbReference>
<dbReference type="AlphaFoldDB" id="A0A238WCH0"/>
<dbReference type="PRINTS" id="PR00738">
    <property type="entry name" value="GLHYDRLASE20"/>
</dbReference>
<evidence type="ECO:0000259" key="9">
    <source>
        <dbReference type="Pfam" id="PF02838"/>
    </source>
</evidence>
<dbReference type="PANTHER" id="PTHR22600:SF57">
    <property type="entry name" value="BETA-N-ACETYLHEXOSAMINIDASE"/>
    <property type="match status" value="1"/>
</dbReference>